<proteinExistence type="predicted"/>
<comment type="caution">
    <text evidence="2">The sequence shown here is derived from an EMBL/GenBank/DDBJ whole genome shotgun (WGS) entry which is preliminary data.</text>
</comment>
<sequence length="102" mass="11410">MVIARRHRLSPRLDVPYRTPRSRPAIAQDQPTAWIGEMLVGTSESLPYRTARMLLLLLAQPLVKVVALRVDAVRDSPAGMTIEPGTPPLPCPNRSQDWSERT</sequence>
<feature type="region of interest" description="Disordered" evidence="1">
    <location>
        <begin position="78"/>
        <end position="102"/>
    </location>
</feature>
<protein>
    <submittedName>
        <fullName evidence="2">Uncharacterized protein</fullName>
    </submittedName>
</protein>
<dbReference type="EMBL" id="SZYE01000002">
    <property type="protein sequence ID" value="TKR27388.1"/>
    <property type="molecule type" value="Genomic_DNA"/>
</dbReference>
<evidence type="ECO:0000313" key="2">
    <source>
        <dbReference type="EMBL" id="TKR27388.1"/>
    </source>
</evidence>
<dbReference type="RefSeq" id="WP_154727793.1">
    <property type="nucleotide sequence ID" value="NZ_SZYE01000002.1"/>
</dbReference>
<accession>A0A7Z8NS00</accession>
<gene>
    <name evidence="2" type="ORF">FA014_00690</name>
</gene>
<dbReference type="Proteomes" id="UP000308121">
    <property type="component" value="Unassembled WGS sequence"/>
</dbReference>
<organism evidence="2 3">
    <name type="scientific">Cellulomonas hominis</name>
    <dbReference type="NCBI Taxonomy" id="156981"/>
    <lineage>
        <taxon>Bacteria</taxon>
        <taxon>Bacillati</taxon>
        <taxon>Actinomycetota</taxon>
        <taxon>Actinomycetes</taxon>
        <taxon>Micrococcales</taxon>
        <taxon>Cellulomonadaceae</taxon>
        <taxon>Cellulomonas</taxon>
    </lineage>
</organism>
<evidence type="ECO:0000313" key="3">
    <source>
        <dbReference type="Proteomes" id="UP000308121"/>
    </source>
</evidence>
<reference evidence="2 3" key="1">
    <citation type="submission" date="2019-05" db="EMBL/GenBank/DDBJ databases">
        <title>Genome sequence of Cellulomonas hominis strain CS1.</title>
        <authorList>
            <person name="Belmont J."/>
            <person name="Maclea K.S."/>
        </authorList>
    </citation>
    <scope>NUCLEOTIDE SEQUENCE [LARGE SCALE GENOMIC DNA]</scope>
    <source>
        <strain evidence="2 3">CS1</strain>
    </source>
</reference>
<evidence type="ECO:0000256" key="1">
    <source>
        <dbReference type="SAM" id="MobiDB-lite"/>
    </source>
</evidence>
<name>A0A7Z8NS00_9CELL</name>
<dbReference type="OrthoDB" id="3405537at2"/>
<dbReference type="AlphaFoldDB" id="A0A7Z8NS00"/>